<dbReference type="SUPFAM" id="SSF53474">
    <property type="entry name" value="alpha/beta-Hydrolases"/>
    <property type="match status" value="1"/>
</dbReference>
<dbReference type="InterPro" id="IPR000073">
    <property type="entry name" value="AB_hydrolase_1"/>
</dbReference>
<evidence type="ECO:0000259" key="1">
    <source>
        <dbReference type="Pfam" id="PF12697"/>
    </source>
</evidence>
<evidence type="ECO:0000313" key="3">
    <source>
        <dbReference type="Proteomes" id="UP000294508"/>
    </source>
</evidence>
<comment type="caution">
    <text evidence="2">The sequence shown here is derived from an EMBL/GenBank/DDBJ whole genome shotgun (WGS) entry which is preliminary data.</text>
</comment>
<sequence length="223" mass="23303">MTTPLLFLSGAGLPAWIWDDVRTALPADQATSVASYPGAGSLRDYVGKVLAEAPERFIVVAHSIGGVIGSQLVAEAPDRVEGFIGVAASIPKPGQSFVGALPFPNKLIVSAIMRLAGTRPPAKAIRSGLASDLDDEQAARIVKEFSPESQQLYRDPVGDRRFPALRGYVQTTNDKELPPALQATYAATLGATSVQSLETGHLPMLAAPDALAAAVQGFLGAKD</sequence>
<gene>
    <name evidence="2" type="ORF">EV652_108448</name>
</gene>
<dbReference type="EMBL" id="SLWN01000008">
    <property type="protein sequence ID" value="TCO24911.1"/>
    <property type="molecule type" value="Genomic_DNA"/>
</dbReference>
<name>A0A4R2HCE2_9ACTN</name>
<dbReference type="OrthoDB" id="3249793at2"/>
<dbReference type="GO" id="GO:0003824">
    <property type="term" value="F:catalytic activity"/>
    <property type="evidence" value="ECO:0007669"/>
    <property type="project" value="UniProtKB-ARBA"/>
</dbReference>
<accession>A0A4R2HCE2</accession>
<dbReference type="AlphaFoldDB" id="A0A4R2HCE2"/>
<keyword evidence="3" id="KW-1185">Reference proteome</keyword>
<organism evidence="2 3">
    <name type="scientific">Kribbella steppae</name>
    <dbReference type="NCBI Taxonomy" id="2512223"/>
    <lineage>
        <taxon>Bacteria</taxon>
        <taxon>Bacillati</taxon>
        <taxon>Actinomycetota</taxon>
        <taxon>Actinomycetes</taxon>
        <taxon>Propionibacteriales</taxon>
        <taxon>Kribbellaceae</taxon>
        <taxon>Kribbella</taxon>
    </lineage>
</organism>
<dbReference type="RefSeq" id="WP_132211698.1">
    <property type="nucleotide sequence ID" value="NZ_SLWN01000008.1"/>
</dbReference>
<proteinExistence type="predicted"/>
<dbReference type="Gene3D" id="3.40.50.1820">
    <property type="entry name" value="alpha/beta hydrolase"/>
    <property type="match status" value="1"/>
</dbReference>
<dbReference type="InterPro" id="IPR029058">
    <property type="entry name" value="AB_hydrolase_fold"/>
</dbReference>
<evidence type="ECO:0000313" key="2">
    <source>
        <dbReference type="EMBL" id="TCO24911.1"/>
    </source>
</evidence>
<reference evidence="2 3" key="1">
    <citation type="journal article" date="2015" name="Stand. Genomic Sci.">
        <title>Genomic Encyclopedia of Bacterial and Archaeal Type Strains, Phase III: the genomes of soil and plant-associated and newly described type strains.</title>
        <authorList>
            <person name="Whitman W.B."/>
            <person name="Woyke T."/>
            <person name="Klenk H.P."/>
            <person name="Zhou Y."/>
            <person name="Lilburn T.G."/>
            <person name="Beck B.J."/>
            <person name="De Vos P."/>
            <person name="Vandamme P."/>
            <person name="Eisen J.A."/>
            <person name="Garrity G."/>
            <person name="Hugenholtz P."/>
            <person name="Kyrpides N.C."/>
        </authorList>
    </citation>
    <scope>NUCLEOTIDE SEQUENCE [LARGE SCALE GENOMIC DNA]</scope>
    <source>
        <strain evidence="2 3">VKM Ac-2572</strain>
    </source>
</reference>
<dbReference type="InterPro" id="IPR052897">
    <property type="entry name" value="Sec-Metab_Biosynth_Hydrolase"/>
</dbReference>
<protein>
    <submittedName>
        <fullName evidence="2">Pimeloyl-ACP methyl ester carboxylesterase</fullName>
    </submittedName>
</protein>
<dbReference type="PANTHER" id="PTHR37017:SF11">
    <property type="entry name" value="ESTERASE_LIPASE_THIOESTERASE DOMAIN-CONTAINING PROTEIN"/>
    <property type="match status" value="1"/>
</dbReference>
<feature type="domain" description="AB hydrolase-1" evidence="1">
    <location>
        <begin position="5"/>
        <end position="214"/>
    </location>
</feature>
<dbReference type="Pfam" id="PF12697">
    <property type="entry name" value="Abhydrolase_6"/>
    <property type="match status" value="1"/>
</dbReference>
<dbReference type="Proteomes" id="UP000294508">
    <property type="component" value="Unassembled WGS sequence"/>
</dbReference>
<dbReference type="PANTHER" id="PTHR37017">
    <property type="entry name" value="AB HYDROLASE-1 DOMAIN-CONTAINING PROTEIN-RELATED"/>
    <property type="match status" value="1"/>
</dbReference>